<name>M3Q3H6_HELPX</name>
<feature type="transmembrane region" description="Helical" evidence="1">
    <location>
        <begin position="6"/>
        <end position="28"/>
    </location>
</feature>
<gene>
    <name evidence="2" type="ORF">HMPREF1421_01747</name>
</gene>
<dbReference type="EMBL" id="APDY01000091">
    <property type="protein sequence ID" value="EMH26215.1"/>
    <property type="molecule type" value="Genomic_DNA"/>
</dbReference>
<comment type="caution">
    <text evidence="2">The sequence shown here is derived from an EMBL/GenBank/DDBJ whole genome shotgun (WGS) entry which is preliminary data.</text>
</comment>
<keyword evidence="1" id="KW-1133">Transmembrane helix</keyword>
<sequence length="77" mass="9129">MQEKIIKFIPGLLFLLCVLSIFELVLIIEDMNKTEKLETEVKKNLEVIKTITELLNQHLESMQLEKPEIKVFKNKMR</sequence>
<keyword evidence="1" id="KW-0472">Membrane</keyword>
<dbReference type="RefSeq" id="WP_001958431.1">
    <property type="nucleotide sequence ID" value="NZ_KB642327.1"/>
</dbReference>
<dbReference type="AlphaFoldDB" id="M3Q3H6"/>
<evidence type="ECO:0000313" key="2">
    <source>
        <dbReference type="EMBL" id="EMH26215.1"/>
    </source>
</evidence>
<keyword evidence="1" id="KW-0812">Transmembrane</keyword>
<evidence type="ECO:0000256" key="1">
    <source>
        <dbReference type="SAM" id="Phobius"/>
    </source>
</evidence>
<accession>M3Q3H6</accession>
<protein>
    <submittedName>
        <fullName evidence="2">Uncharacterized protein</fullName>
    </submittedName>
</protein>
<organism evidence="2 3">
    <name type="scientific">Helicobacter pylori GAM265BSii</name>
    <dbReference type="NCBI Taxonomy" id="1159049"/>
    <lineage>
        <taxon>Bacteria</taxon>
        <taxon>Pseudomonadati</taxon>
        <taxon>Campylobacterota</taxon>
        <taxon>Epsilonproteobacteria</taxon>
        <taxon>Campylobacterales</taxon>
        <taxon>Helicobacteraceae</taxon>
        <taxon>Helicobacter</taxon>
    </lineage>
</organism>
<dbReference type="PATRIC" id="fig|1159049.3.peg.1647"/>
<dbReference type="HOGENOM" id="CLU_2716873_0_0_7"/>
<proteinExistence type="predicted"/>
<dbReference type="Proteomes" id="UP000011872">
    <property type="component" value="Unassembled WGS sequence"/>
</dbReference>
<evidence type="ECO:0000313" key="3">
    <source>
        <dbReference type="Proteomes" id="UP000011872"/>
    </source>
</evidence>
<reference evidence="2 3" key="1">
    <citation type="submission" date="2012-12" db="EMBL/GenBank/DDBJ databases">
        <authorList>
            <person name="Weinstock G."/>
            <person name="Sodergren E."/>
            <person name="Lobos E.A."/>
            <person name="Fulton L."/>
            <person name="Fulton R."/>
            <person name="Courtney L."/>
            <person name="Fronick C."/>
            <person name="O'Laughlin M."/>
            <person name="Godfrey J."/>
            <person name="Wilson R.M."/>
            <person name="Miner T."/>
            <person name="Farmer C."/>
            <person name="Delehaunty K."/>
            <person name="Cordes M."/>
            <person name="Minx P."/>
            <person name="Tomlinson C."/>
            <person name="Chen J."/>
            <person name="Wollam A."/>
            <person name="Pepin K.H."/>
            <person name="Bhonagiri V."/>
            <person name="Zhang X."/>
            <person name="Suruliraj S."/>
            <person name="Antonio M."/>
            <person name="Secka O."/>
            <person name="Thomas J."/>
            <person name="Warren W."/>
            <person name="Mitreva M."/>
            <person name="Mardis E.R."/>
            <person name="Wilson R.K."/>
        </authorList>
    </citation>
    <scope>NUCLEOTIDE SEQUENCE [LARGE SCALE GENOMIC DNA]</scope>
    <source>
        <strain evidence="2 3">GAM265BSii</strain>
    </source>
</reference>